<dbReference type="Proteomes" id="UP000095591">
    <property type="component" value="Unassembled WGS sequence"/>
</dbReference>
<protein>
    <submittedName>
        <fullName evidence="1">Uncharacterized protein</fullName>
    </submittedName>
</protein>
<name>A0A173V182_PARDI</name>
<dbReference type="AlphaFoldDB" id="A0A173V182"/>
<dbReference type="EMBL" id="CYXP01000005">
    <property type="protein sequence ID" value="CUN20015.1"/>
    <property type="molecule type" value="Genomic_DNA"/>
</dbReference>
<reference evidence="1 2" key="1">
    <citation type="submission" date="2015-09" db="EMBL/GenBank/DDBJ databases">
        <authorList>
            <consortium name="Pathogen Informatics"/>
        </authorList>
    </citation>
    <scope>NUCLEOTIDE SEQUENCE [LARGE SCALE GENOMIC DNA]</scope>
    <source>
        <strain evidence="1 2">2789STDY5608872</strain>
    </source>
</reference>
<sequence length="35" mass="4294">MNFVWMWLRKCLMVLKTGHLVKNNDCLPYYSMEKT</sequence>
<proteinExistence type="predicted"/>
<accession>A0A173V182</accession>
<evidence type="ECO:0000313" key="1">
    <source>
        <dbReference type="EMBL" id="CUN20015.1"/>
    </source>
</evidence>
<organism evidence="1 2">
    <name type="scientific">Parabacteroides distasonis</name>
    <dbReference type="NCBI Taxonomy" id="823"/>
    <lineage>
        <taxon>Bacteria</taxon>
        <taxon>Pseudomonadati</taxon>
        <taxon>Bacteroidota</taxon>
        <taxon>Bacteroidia</taxon>
        <taxon>Bacteroidales</taxon>
        <taxon>Tannerellaceae</taxon>
        <taxon>Parabacteroides</taxon>
    </lineage>
</organism>
<evidence type="ECO:0000313" key="2">
    <source>
        <dbReference type="Proteomes" id="UP000095591"/>
    </source>
</evidence>
<gene>
    <name evidence="1" type="ORF">ERS852429_02454</name>
</gene>